<proteinExistence type="predicted"/>
<dbReference type="SMART" id="SM00342">
    <property type="entry name" value="HTH_ARAC"/>
    <property type="match status" value="1"/>
</dbReference>
<dbReference type="SMART" id="SM00388">
    <property type="entry name" value="HisKA"/>
    <property type="match status" value="1"/>
</dbReference>
<dbReference type="GO" id="GO:0003700">
    <property type="term" value="F:DNA-binding transcription factor activity"/>
    <property type="evidence" value="ECO:0007669"/>
    <property type="project" value="InterPro"/>
</dbReference>
<dbReference type="Gene3D" id="3.30.565.10">
    <property type="entry name" value="Histidine kinase-like ATPase, C-terminal domain"/>
    <property type="match status" value="1"/>
</dbReference>
<feature type="transmembrane region" description="Helical" evidence="12">
    <location>
        <begin position="251"/>
        <end position="270"/>
    </location>
</feature>
<evidence type="ECO:0000256" key="1">
    <source>
        <dbReference type="ARBA" id="ARBA00000085"/>
    </source>
</evidence>
<sequence>MSSEWMYRYFSGMITLPLRKHSLSRYLFKFFLFCLLFLPVKPLLAQQQPLILSADTLAKYPKGQPLQHAHWFYKQGDNPHWRSPNISDNNWTPVSTNFGSNKLLAGWSGIGWFRLWISSNNSFQNKMLGLRINHDGASEIYLDGKQIGGYGKVGKVKSNIVAARAAYTIVPFLINDGGPHLLAIRYSNPNNYFPEFIGFETWLGTYQQMSAAASVSMQRNDLLLISAGAQLALALLHIFLFVWYPKQKQNLIYSLFVLFSASTIVIRFVIYDTTDPALQAVANNVFSAVVILSTFAIGLLFYAVSYTVLPKWRIIILASVTSGLLIYLTYLSVDCGCAVANKLSPILNLYYLLVNIDGIRAIIVAIRKRKPGVWLIGLGMFILALFFFIVGVNFFGLFEDEELINQWMSLGLLVLPVCFSIYLALDFARTNRNLSLQLQHVQQLSELNATQEAEKLRLITEQAQQLEYTVVERTTEVMAQAEKLREMDAVKSRFMINLTHEFRTPLTLILGPIKQILTRVTDKQTIVQANTIQRNAERLLQLITQMLDLTKLEAGKMELSNTPTELIILIRRNFLSFESLANEKQIDLRFLSDWEILWLLIDKNKVEMIVLNLLSNAVKFTNSKGQIILSLRKNADLNWLELKIRDTGVGIPKGKLPFIFDRFYQADPSDSRSHEGTGIGLAITKELVTLLGGNMALNSIEGKGTEVTVHLPINETAAVIEQEKANILESSVSRGQLDHIELTNIDKELPLILVIEDNPELRDFIGSILHPVYRVLQASNGEEGLNIGIAQIPDLVITDLMMPIMDGYQVCSEFKQNEKTSHIPVIILTAKSGIENRITGLEIMADAYLDKPFDERELFITIKNLIAIRKQLQQQYGKTDAWLGQHADLPAMEKVFLDRVLLLVETHLDDERYSVELLADDMNLSRTQLHRKLKAVIAQSPGDLIRIVRLQHAYELLRNKVGTVADISYMVGYGNPKNFSTSFSKHFGFSPTEASNH</sequence>
<keyword evidence="4" id="KW-0808">Transferase</keyword>
<feature type="transmembrane region" description="Helical" evidence="12">
    <location>
        <begin position="373"/>
        <end position="395"/>
    </location>
</feature>
<dbReference type="GO" id="GO:0000155">
    <property type="term" value="F:phosphorelay sensor kinase activity"/>
    <property type="evidence" value="ECO:0007669"/>
    <property type="project" value="InterPro"/>
</dbReference>
<evidence type="ECO:0000259" key="13">
    <source>
        <dbReference type="PROSITE" id="PS01124"/>
    </source>
</evidence>
<dbReference type="Gene3D" id="2.60.120.260">
    <property type="entry name" value="Galactose-binding domain-like"/>
    <property type="match status" value="1"/>
</dbReference>
<dbReference type="OrthoDB" id="9797097at2"/>
<dbReference type="SUPFAM" id="SSF49785">
    <property type="entry name" value="Galactose-binding domain-like"/>
    <property type="match status" value="1"/>
</dbReference>
<dbReference type="GO" id="GO:0043565">
    <property type="term" value="F:sequence-specific DNA binding"/>
    <property type="evidence" value="ECO:0007669"/>
    <property type="project" value="InterPro"/>
</dbReference>
<keyword evidence="12" id="KW-0472">Membrane</keyword>
<dbReference type="Gene3D" id="1.10.287.130">
    <property type="match status" value="1"/>
</dbReference>
<evidence type="ECO:0000256" key="12">
    <source>
        <dbReference type="SAM" id="Phobius"/>
    </source>
</evidence>
<dbReference type="Gene3D" id="3.40.50.2300">
    <property type="match status" value="1"/>
</dbReference>
<evidence type="ECO:0000256" key="3">
    <source>
        <dbReference type="ARBA" id="ARBA00022553"/>
    </source>
</evidence>
<dbReference type="CDD" id="cd16922">
    <property type="entry name" value="HATPase_EvgS-ArcB-TorS-like"/>
    <property type="match status" value="1"/>
</dbReference>
<feature type="transmembrane region" description="Helical" evidence="12">
    <location>
        <begin position="314"/>
        <end position="333"/>
    </location>
</feature>
<dbReference type="InterPro" id="IPR011006">
    <property type="entry name" value="CheY-like_superfamily"/>
</dbReference>
<dbReference type="InterPro" id="IPR018060">
    <property type="entry name" value="HTH_AraC"/>
</dbReference>
<dbReference type="Pfam" id="PF07695">
    <property type="entry name" value="7TMR-DISM_7TM"/>
    <property type="match status" value="1"/>
</dbReference>
<dbReference type="EC" id="2.7.13.3" evidence="2"/>
<keyword evidence="12" id="KW-0812">Transmembrane</keyword>
<comment type="catalytic activity">
    <reaction evidence="1">
        <text>ATP + protein L-histidine = ADP + protein N-phospho-L-histidine.</text>
        <dbReference type="EC" id="2.7.13.3"/>
    </reaction>
</comment>
<feature type="transmembrane region" description="Helical" evidence="12">
    <location>
        <begin position="345"/>
        <end position="366"/>
    </location>
</feature>
<keyword evidence="9" id="KW-0805">Transcription regulation</keyword>
<keyword evidence="12" id="KW-1133">Transmembrane helix</keyword>
<dbReference type="PRINTS" id="PR00344">
    <property type="entry name" value="BCTRLSENSOR"/>
</dbReference>
<comment type="caution">
    <text evidence="16">The sequence shown here is derived from an EMBL/GenBank/DDBJ whole genome shotgun (WGS) entry which is preliminary data.</text>
</comment>
<dbReference type="Pfam" id="PF12833">
    <property type="entry name" value="HTH_18"/>
    <property type="match status" value="1"/>
</dbReference>
<dbReference type="SUPFAM" id="SSF47384">
    <property type="entry name" value="Homodimeric domain of signal transducing histidine kinase"/>
    <property type="match status" value="1"/>
</dbReference>
<evidence type="ECO:0000313" key="16">
    <source>
        <dbReference type="EMBL" id="TDO20815.1"/>
    </source>
</evidence>
<keyword evidence="7" id="KW-0067">ATP-binding</keyword>
<evidence type="ECO:0000256" key="10">
    <source>
        <dbReference type="ARBA" id="ARBA00023163"/>
    </source>
</evidence>
<dbReference type="InterPro" id="IPR001789">
    <property type="entry name" value="Sig_transdc_resp-reg_receiver"/>
</dbReference>
<dbReference type="SUPFAM" id="SSF55874">
    <property type="entry name" value="ATPase domain of HSP90 chaperone/DNA topoisomerase II/histidine kinase"/>
    <property type="match status" value="1"/>
</dbReference>
<dbReference type="InterPro" id="IPR009057">
    <property type="entry name" value="Homeodomain-like_sf"/>
</dbReference>
<evidence type="ECO:0000256" key="7">
    <source>
        <dbReference type="ARBA" id="ARBA00022840"/>
    </source>
</evidence>
<feature type="transmembrane region" description="Helical" evidence="12">
    <location>
        <begin position="282"/>
        <end position="302"/>
    </location>
</feature>
<keyword evidence="6 16" id="KW-0418">Kinase</keyword>
<dbReference type="PANTHER" id="PTHR43547:SF2">
    <property type="entry name" value="HYBRID SIGNAL TRANSDUCTION HISTIDINE KINASE C"/>
    <property type="match status" value="1"/>
</dbReference>
<keyword evidence="10" id="KW-0804">Transcription</keyword>
<dbReference type="SMART" id="SM00448">
    <property type="entry name" value="REC"/>
    <property type="match status" value="1"/>
</dbReference>
<feature type="transmembrane region" description="Helical" evidence="12">
    <location>
        <begin position="407"/>
        <end position="425"/>
    </location>
</feature>
<dbReference type="PROSITE" id="PS50110">
    <property type="entry name" value="RESPONSE_REGULATORY"/>
    <property type="match status" value="1"/>
</dbReference>
<dbReference type="Gene3D" id="1.10.10.60">
    <property type="entry name" value="Homeodomain-like"/>
    <property type="match status" value="1"/>
</dbReference>
<dbReference type="InterPro" id="IPR011623">
    <property type="entry name" value="7TMR_DISM_rcpt_extracell_dom1"/>
</dbReference>
<evidence type="ECO:0000259" key="15">
    <source>
        <dbReference type="PROSITE" id="PS50110"/>
    </source>
</evidence>
<dbReference type="Proteomes" id="UP000295499">
    <property type="component" value="Unassembled WGS sequence"/>
</dbReference>
<evidence type="ECO:0000256" key="8">
    <source>
        <dbReference type="ARBA" id="ARBA00023012"/>
    </source>
</evidence>
<keyword evidence="17" id="KW-1185">Reference proteome</keyword>
<evidence type="ECO:0000256" key="4">
    <source>
        <dbReference type="ARBA" id="ARBA00022679"/>
    </source>
</evidence>
<dbReference type="Pfam" id="PF00072">
    <property type="entry name" value="Response_reg"/>
    <property type="match status" value="1"/>
</dbReference>
<keyword evidence="8" id="KW-0902">Two-component regulatory system</keyword>
<feature type="modified residue" description="4-aspartylphosphate" evidence="11">
    <location>
        <position position="799"/>
    </location>
</feature>
<name>A0A4R6IHP8_9SPHI</name>
<dbReference type="InterPro" id="IPR036890">
    <property type="entry name" value="HATPase_C_sf"/>
</dbReference>
<organism evidence="16 17">
    <name type="scientific">Pedobacter duraquae</name>
    <dbReference type="NCBI Taxonomy" id="425511"/>
    <lineage>
        <taxon>Bacteria</taxon>
        <taxon>Pseudomonadati</taxon>
        <taxon>Bacteroidota</taxon>
        <taxon>Sphingobacteriia</taxon>
        <taxon>Sphingobacteriales</taxon>
        <taxon>Sphingobacteriaceae</taxon>
        <taxon>Pedobacter</taxon>
    </lineage>
</organism>
<accession>A0A4R6IHP8</accession>
<dbReference type="Pfam" id="PF00512">
    <property type="entry name" value="HisKA"/>
    <property type="match status" value="1"/>
</dbReference>
<dbReference type="RefSeq" id="WP_133557615.1">
    <property type="nucleotide sequence ID" value="NZ_SNWM01000004.1"/>
</dbReference>
<evidence type="ECO:0000256" key="9">
    <source>
        <dbReference type="ARBA" id="ARBA00023015"/>
    </source>
</evidence>
<dbReference type="InterPro" id="IPR003661">
    <property type="entry name" value="HisK_dim/P_dom"/>
</dbReference>
<dbReference type="PANTHER" id="PTHR43547">
    <property type="entry name" value="TWO-COMPONENT HISTIDINE KINASE"/>
    <property type="match status" value="1"/>
</dbReference>
<evidence type="ECO:0000256" key="6">
    <source>
        <dbReference type="ARBA" id="ARBA00022777"/>
    </source>
</evidence>
<dbReference type="InterPro" id="IPR003594">
    <property type="entry name" value="HATPase_dom"/>
</dbReference>
<evidence type="ECO:0000256" key="2">
    <source>
        <dbReference type="ARBA" id="ARBA00012438"/>
    </source>
</evidence>
<feature type="transmembrane region" description="Helical" evidence="12">
    <location>
        <begin position="222"/>
        <end position="244"/>
    </location>
</feature>
<protein>
    <recommendedName>
        <fullName evidence="2">histidine kinase</fullName>
        <ecNumber evidence="2">2.7.13.3</ecNumber>
    </recommendedName>
</protein>
<gene>
    <name evidence="16" type="ORF">CLV32_3449</name>
</gene>
<dbReference type="FunFam" id="3.30.565.10:FF:000037">
    <property type="entry name" value="Hybrid sensor histidine kinase/response regulator"/>
    <property type="match status" value="1"/>
</dbReference>
<dbReference type="SUPFAM" id="SSF46689">
    <property type="entry name" value="Homeodomain-like"/>
    <property type="match status" value="1"/>
</dbReference>
<feature type="domain" description="Response regulatory" evidence="15">
    <location>
        <begin position="751"/>
        <end position="866"/>
    </location>
</feature>
<feature type="domain" description="HTH araC/xylS-type" evidence="13">
    <location>
        <begin position="898"/>
        <end position="997"/>
    </location>
</feature>
<dbReference type="InterPro" id="IPR008979">
    <property type="entry name" value="Galactose-bd-like_sf"/>
</dbReference>
<evidence type="ECO:0000259" key="14">
    <source>
        <dbReference type="PROSITE" id="PS50109"/>
    </source>
</evidence>
<dbReference type="InterPro" id="IPR004358">
    <property type="entry name" value="Sig_transdc_His_kin-like_C"/>
</dbReference>
<dbReference type="AlphaFoldDB" id="A0A4R6IHP8"/>
<reference evidence="16 17" key="1">
    <citation type="submission" date="2019-03" db="EMBL/GenBank/DDBJ databases">
        <title>Genomic Encyclopedia of Archaeal and Bacterial Type Strains, Phase II (KMG-II): from individual species to whole genera.</title>
        <authorList>
            <person name="Goeker M."/>
        </authorList>
    </citation>
    <scope>NUCLEOTIDE SEQUENCE [LARGE SCALE GENOMIC DNA]</scope>
    <source>
        <strain evidence="16 17">DSM 19034</strain>
    </source>
</reference>
<dbReference type="PROSITE" id="PS01124">
    <property type="entry name" value="HTH_ARAC_FAMILY_2"/>
    <property type="match status" value="1"/>
</dbReference>
<dbReference type="GO" id="GO:0005524">
    <property type="term" value="F:ATP binding"/>
    <property type="evidence" value="ECO:0007669"/>
    <property type="project" value="UniProtKB-KW"/>
</dbReference>
<feature type="domain" description="Histidine kinase" evidence="14">
    <location>
        <begin position="497"/>
        <end position="715"/>
    </location>
</feature>
<evidence type="ECO:0000256" key="11">
    <source>
        <dbReference type="PROSITE-ProRule" id="PRU00169"/>
    </source>
</evidence>
<keyword evidence="5" id="KW-0547">Nucleotide-binding</keyword>
<dbReference type="PROSITE" id="PS50109">
    <property type="entry name" value="HIS_KIN"/>
    <property type="match status" value="1"/>
</dbReference>
<evidence type="ECO:0000313" key="17">
    <source>
        <dbReference type="Proteomes" id="UP000295499"/>
    </source>
</evidence>
<dbReference type="CDD" id="cd00082">
    <property type="entry name" value="HisKA"/>
    <property type="match status" value="1"/>
</dbReference>
<dbReference type="Pfam" id="PF02518">
    <property type="entry name" value="HATPase_c"/>
    <property type="match status" value="1"/>
</dbReference>
<dbReference type="SMART" id="SM00387">
    <property type="entry name" value="HATPase_c"/>
    <property type="match status" value="1"/>
</dbReference>
<dbReference type="InterPro" id="IPR036097">
    <property type="entry name" value="HisK_dim/P_sf"/>
</dbReference>
<keyword evidence="3 11" id="KW-0597">Phosphoprotein</keyword>
<evidence type="ECO:0000256" key="5">
    <source>
        <dbReference type="ARBA" id="ARBA00022741"/>
    </source>
</evidence>
<dbReference type="EMBL" id="SNWM01000004">
    <property type="protein sequence ID" value="TDO20815.1"/>
    <property type="molecule type" value="Genomic_DNA"/>
</dbReference>
<dbReference type="InterPro" id="IPR005467">
    <property type="entry name" value="His_kinase_dom"/>
</dbReference>
<dbReference type="SUPFAM" id="SSF52172">
    <property type="entry name" value="CheY-like"/>
    <property type="match status" value="1"/>
</dbReference>